<sequence length="240" mass="24654">MPKTAPETAAAGGDPGPGLILGFARVVARDLRLALRQRGDALLAVLFFVLTAMLFPFGIGQEPNLLQRIAPGVVWVTALLAVLLSLERLFLRDYEDGSLELMALSPVPLPVIVLAKVTAHWLTTGLPLLAAAPIIALMYGLPAAGYGILLAAMALGTPTLSLIGAVGAALTLGARRGGVLIPLLVLPLYIPVLIFGVSAVDAQMAGLSARPQLLLMGAGLLAAVALAPWAAAGALRQAVE</sequence>
<keyword evidence="15" id="KW-1185">Reference proteome</keyword>
<dbReference type="InterPro" id="IPR003544">
    <property type="entry name" value="Cyt_c_biogenesis_CcmB"/>
</dbReference>
<evidence type="ECO:0000256" key="5">
    <source>
        <dbReference type="ARBA" id="ARBA00022448"/>
    </source>
</evidence>
<evidence type="ECO:0000256" key="6">
    <source>
        <dbReference type="ARBA" id="ARBA00022475"/>
    </source>
</evidence>
<feature type="transmembrane region" description="Helical" evidence="13">
    <location>
        <begin position="148"/>
        <end position="173"/>
    </location>
</feature>
<comment type="caution">
    <text evidence="14">The sequence shown here is derived from an EMBL/GenBank/DDBJ whole genome shotgun (WGS) entry which is preliminary data.</text>
</comment>
<comment type="subcellular location">
    <subcellularLocation>
        <location evidence="2">Cell inner membrane</location>
        <topology evidence="2">Multi-pass membrane protein</topology>
    </subcellularLocation>
</comment>
<dbReference type="Proteomes" id="UP001296873">
    <property type="component" value="Unassembled WGS sequence"/>
</dbReference>
<keyword evidence="8 13" id="KW-0812">Transmembrane</keyword>
<evidence type="ECO:0000256" key="9">
    <source>
        <dbReference type="ARBA" id="ARBA00022748"/>
    </source>
</evidence>
<dbReference type="Pfam" id="PF03379">
    <property type="entry name" value="CcmB"/>
    <property type="match status" value="1"/>
</dbReference>
<accession>A0ABS1DD21</accession>
<keyword evidence="10 13" id="KW-1133">Transmembrane helix</keyword>
<dbReference type="NCBIfam" id="TIGR01190">
    <property type="entry name" value="ccmB"/>
    <property type="match status" value="1"/>
</dbReference>
<protein>
    <recommendedName>
        <fullName evidence="4 12">Heme exporter protein B</fullName>
    </recommendedName>
</protein>
<dbReference type="PRINTS" id="PR01414">
    <property type="entry name" value="CCMBBIOGNSIS"/>
</dbReference>
<dbReference type="PANTHER" id="PTHR30070:SF1">
    <property type="entry name" value="CYTOCHROME C BIOGENESIS B-RELATED"/>
    <property type="match status" value="1"/>
</dbReference>
<dbReference type="InterPro" id="IPR026031">
    <property type="entry name" value="Cyt_c_CcmB_bac"/>
</dbReference>
<evidence type="ECO:0000256" key="3">
    <source>
        <dbReference type="ARBA" id="ARBA00010544"/>
    </source>
</evidence>
<evidence type="ECO:0000256" key="4">
    <source>
        <dbReference type="ARBA" id="ARBA00016452"/>
    </source>
</evidence>
<comment type="similarity">
    <text evidence="3 12">Belongs to the CcmB/CycW/HelB family.</text>
</comment>
<evidence type="ECO:0000256" key="7">
    <source>
        <dbReference type="ARBA" id="ARBA00022519"/>
    </source>
</evidence>
<dbReference type="EMBL" id="NRRL01000007">
    <property type="protein sequence ID" value="MBK1667488.1"/>
    <property type="molecule type" value="Genomic_DNA"/>
</dbReference>
<evidence type="ECO:0000256" key="13">
    <source>
        <dbReference type="SAM" id="Phobius"/>
    </source>
</evidence>
<keyword evidence="11 12" id="KW-0472">Membrane</keyword>
<feature type="transmembrane region" description="Helical" evidence="13">
    <location>
        <begin position="179"/>
        <end position="201"/>
    </location>
</feature>
<dbReference type="PANTHER" id="PTHR30070">
    <property type="entry name" value="HEME EXPORTER PROTEIN B"/>
    <property type="match status" value="1"/>
</dbReference>
<evidence type="ECO:0000313" key="15">
    <source>
        <dbReference type="Proteomes" id="UP001296873"/>
    </source>
</evidence>
<keyword evidence="6 12" id="KW-1003">Cell membrane</keyword>
<feature type="transmembrane region" description="Helical" evidence="13">
    <location>
        <begin position="213"/>
        <end position="235"/>
    </location>
</feature>
<keyword evidence="5 12" id="KW-0813">Transport</keyword>
<feature type="transmembrane region" description="Helical" evidence="13">
    <location>
        <begin position="121"/>
        <end position="141"/>
    </location>
</feature>
<evidence type="ECO:0000256" key="8">
    <source>
        <dbReference type="ARBA" id="ARBA00022692"/>
    </source>
</evidence>
<feature type="transmembrane region" description="Helical" evidence="13">
    <location>
        <begin position="41"/>
        <end position="59"/>
    </location>
</feature>
<evidence type="ECO:0000256" key="12">
    <source>
        <dbReference type="PIRNR" id="PIRNR002764"/>
    </source>
</evidence>
<proteinExistence type="inferred from homology"/>
<feature type="transmembrane region" description="Helical" evidence="13">
    <location>
        <begin position="65"/>
        <end position="86"/>
    </location>
</feature>
<evidence type="ECO:0000313" key="14">
    <source>
        <dbReference type="EMBL" id="MBK1667488.1"/>
    </source>
</evidence>
<gene>
    <name evidence="14" type="primary">ccmB</name>
    <name evidence="14" type="ORF">CKO28_05515</name>
</gene>
<reference evidence="14 15" key="1">
    <citation type="journal article" date="2020" name="Microorganisms">
        <title>Osmotic Adaptation and Compatible Solute Biosynthesis of Phototrophic Bacteria as Revealed from Genome Analyses.</title>
        <authorList>
            <person name="Imhoff J.F."/>
            <person name="Rahn T."/>
            <person name="Kunzel S."/>
            <person name="Keller A."/>
            <person name="Neulinger S.C."/>
        </authorList>
    </citation>
    <scope>NUCLEOTIDE SEQUENCE [LARGE SCALE GENOMIC DNA]</scope>
    <source>
        <strain evidence="14 15">DSM 9895</strain>
    </source>
</reference>
<evidence type="ECO:0000256" key="10">
    <source>
        <dbReference type="ARBA" id="ARBA00022989"/>
    </source>
</evidence>
<name>A0ABS1DD21_9PROT</name>
<evidence type="ECO:0000256" key="1">
    <source>
        <dbReference type="ARBA" id="ARBA00002442"/>
    </source>
</evidence>
<comment type="function">
    <text evidence="1 12">Required for the export of heme to the periplasm for the biogenesis of c-type cytochromes.</text>
</comment>
<organism evidence="14 15">
    <name type="scientific">Rhodovibrio sodomensis</name>
    <dbReference type="NCBI Taxonomy" id="1088"/>
    <lineage>
        <taxon>Bacteria</taxon>
        <taxon>Pseudomonadati</taxon>
        <taxon>Pseudomonadota</taxon>
        <taxon>Alphaproteobacteria</taxon>
        <taxon>Rhodospirillales</taxon>
        <taxon>Rhodovibrionaceae</taxon>
        <taxon>Rhodovibrio</taxon>
    </lineage>
</organism>
<keyword evidence="9 12" id="KW-0201">Cytochrome c-type biogenesis</keyword>
<evidence type="ECO:0000256" key="2">
    <source>
        <dbReference type="ARBA" id="ARBA00004429"/>
    </source>
</evidence>
<evidence type="ECO:0000256" key="11">
    <source>
        <dbReference type="ARBA" id="ARBA00023136"/>
    </source>
</evidence>
<keyword evidence="7 12" id="KW-0997">Cell inner membrane</keyword>
<dbReference type="PIRSF" id="PIRSF002764">
    <property type="entry name" value="CcmB"/>
    <property type="match status" value="1"/>
</dbReference>
<feature type="transmembrane region" description="Helical" evidence="13">
    <location>
        <begin position="98"/>
        <end position="115"/>
    </location>
</feature>